<keyword evidence="3" id="KW-1185">Reference proteome</keyword>
<feature type="region of interest" description="Disordered" evidence="1">
    <location>
        <begin position="1"/>
        <end position="33"/>
    </location>
</feature>
<accession>A0ABU3MC65</accession>
<reference evidence="2 3" key="1">
    <citation type="journal article" date="2019" name="Microb. Pathog.">
        <title>Comparison of VITEK 2, MALDI-TOF MS, 16S rRNA gene sequencing, and whole-genome sequencing for identification of Roseomonas mucosa.</title>
        <authorList>
            <person name="Rudolph W.W."/>
            <person name="Gunzer F."/>
            <person name="Trauth M."/>
            <person name="Bunk B."/>
            <person name="Bigge R."/>
            <person name="Schrottner P."/>
        </authorList>
    </citation>
    <scope>NUCLEOTIDE SEQUENCE [LARGE SCALE GENOMIC DNA]</scope>
    <source>
        <strain evidence="2 3">DSM 103800</strain>
    </source>
</reference>
<comment type="caution">
    <text evidence="2">The sequence shown here is derived from an EMBL/GenBank/DDBJ whole genome shotgun (WGS) entry which is preliminary data.</text>
</comment>
<proteinExistence type="predicted"/>
<organism evidence="2 3">
    <name type="scientific">Roseomonas gilardii</name>
    <dbReference type="NCBI Taxonomy" id="257708"/>
    <lineage>
        <taxon>Bacteria</taxon>
        <taxon>Pseudomonadati</taxon>
        <taxon>Pseudomonadota</taxon>
        <taxon>Alphaproteobacteria</taxon>
        <taxon>Acetobacterales</taxon>
        <taxon>Roseomonadaceae</taxon>
        <taxon>Roseomonas</taxon>
    </lineage>
</organism>
<evidence type="ECO:0000256" key="1">
    <source>
        <dbReference type="SAM" id="MobiDB-lite"/>
    </source>
</evidence>
<dbReference type="EMBL" id="JAVVDO010000006">
    <property type="protein sequence ID" value="MDT8330501.1"/>
    <property type="molecule type" value="Genomic_DNA"/>
</dbReference>
<sequence length="65" mass="7399">MDAASFAAQSDPDRNPNFRRRWSDDAQPQRGRLCGRPVRAFDAIVRHADDDRTHVILPLRAGEAR</sequence>
<feature type="compositionally biased region" description="Basic and acidic residues" evidence="1">
    <location>
        <begin position="11"/>
        <end position="24"/>
    </location>
</feature>
<name>A0ABU3MC65_9PROT</name>
<dbReference type="RefSeq" id="WP_314280882.1">
    <property type="nucleotide sequence ID" value="NZ_JAVVDO010000006.1"/>
</dbReference>
<evidence type="ECO:0000313" key="2">
    <source>
        <dbReference type="EMBL" id="MDT8330501.1"/>
    </source>
</evidence>
<evidence type="ECO:0000313" key="3">
    <source>
        <dbReference type="Proteomes" id="UP001258945"/>
    </source>
</evidence>
<dbReference type="Proteomes" id="UP001258945">
    <property type="component" value="Unassembled WGS sequence"/>
</dbReference>
<protein>
    <submittedName>
        <fullName evidence="2">Uncharacterized protein</fullName>
    </submittedName>
</protein>
<gene>
    <name evidence="2" type="ORF">RQ831_05500</name>
</gene>